<reference evidence="3" key="1">
    <citation type="journal article" date="2019" name="Int. J. Syst. Evol. Microbiol.">
        <title>The Global Catalogue of Microorganisms (GCM) 10K type strain sequencing project: providing services to taxonomists for standard genome sequencing and annotation.</title>
        <authorList>
            <consortium name="The Broad Institute Genomics Platform"/>
            <consortium name="The Broad Institute Genome Sequencing Center for Infectious Disease"/>
            <person name="Wu L."/>
            <person name="Ma J."/>
        </authorList>
    </citation>
    <scope>NUCLEOTIDE SEQUENCE [LARGE SCALE GENOMIC DNA]</scope>
    <source>
        <strain evidence="3">JCM 17626</strain>
    </source>
</reference>
<sequence>MMNENNIKGLKEELVGLGFSQETVDRMHESIALGITAFTLREQVQGLNGPVDLDLYFRQSSKSEYFYFNKFEVTQGKGWSLEEGQQYFVLLPSADGKLELKLQTPRVAEALEEFKKSDQTAKLGFGRSLEDAQLIVERVDGKLSQIPTEFIATYRNPPVTQTMWVDRGRGFTAQQAANLMEGRSVYRDDLMSQAGTPYKAWVKLDVDAERDRHHNYAMNTYNDPSYGFDLRSLLGSYPINGMENRTISDGIIAALQNGDRALVSIEKEGKLEPVYLEATPRFLQLNLYSKEGKALKREEYQKQVVQQVGKEKTKHQKQSVNRQMGI</sequence>
<evidence type="ECO:0000313" key="3">
    <source>
        <dbReference type="Proteomes" id="UP001501772"/>
    </source>
</evidence>
<organism evidence="2 3">
    <name type="scientific">Pedobacter jeongneungensis</name>
    <dbReference type="NCBI Taxonomy" id="947309"/>
    <lineage>
        <taxon>Bacteria</taxon>
        <taxon>Pseudomonadati</taxon>
        <taxon>Bacteroidota</taxon>
        <taxon>Sphingobacteriia</taxon>
        <taxon>Sphingobacteriales</taxon>
        <taxon>Sphingobacteriaceae</taxon>
        <taxon>Pedobacter</taxon>
    </lineage>
</organism>
<gene>
    <name evidence="2" type="ORF">GCM10022289_45390</name>
</gene>
<feature type="region of interest" description="Disordered" evidence="1">
    <location>
        <begin position="306"/>
        <end position="326"/>
    </location>
</feature>
<accession>A0ABP8BQ59</accession>
<dbReference type="RefSeq" id="WP_344853722.1">
    <property type="nucleotide sequence ID" value="NZ_BAABBY010000015.1"/>
</dbReference>
<dbReference type="EMBL" id="BAABBY010000015">
    <property type="protein sequence ID" value="GAA4213319.1"/>
    <property type="molecule type" value="Genomic_DNA"/>
</dbReference>
<proteinExistence type="predicted"/>
<protein>
    <recommendedName>
        <fullName evidence="4">DUF3945 domain-containing protein</fullName>
    </recommendedName>
</protein>
<evidence type="ECO:0000256" key="1">
    <source>
        <dbReference type="SAM" id="MobiDB-lite"/>
    </source>
</evidence>
<name>A0ABP8BQ59_9SPHI</name>
<evidence type="ECO:0008006" key="4">
    <source>
        <dbReference type="Google" id="ProtNLM"/>
    </source>
</evidence>
<comment type="caution">
    <text evidence="2">The sequence shown here is derived from an EMBL/GenBank/DDBJ whole genome shotgun (WGS) entry which is preliminary data.</text>
</comment>
<evidence type="ECO:0000313" key="2">
    <source>
        <dbReference type="EMBL" id="GAA4213319.1"/>
    </source>
</evidence>
<dbReference type="Proteomes" id="UP001501772">
    <property type="component" value="Unassembled WGS sequence"/>
</dbReference>
<keyword evidence="3" id="KW-1185">Reference proteome</keyword>